<evidence type="ECO:0000313" key="3">
    <source>
        <dbReference type="Proteomes" id="UP000175744"/>
    </source>
</evidence>
<reference evidence="2 3" key="1">
    <citation type="submission" date="2016-06" db="EMBL/GenBank/DDBJ databases">
        <title>Genome sequence of Clostridium acetireducens DSM 10703.</title>
        <authorList>
            <person name="Poehlein A."/>
            <person name="Fluechter S."/>
            <person name="Duerre P."/>
            <person name="Daniel R."/>
        </authorList>
    </citation>
    <scope>NUCLEOTIDE SEQUENCE [LARGE SCALE GENOMIC DNA]</scope>
    <source>
        <strain evidence="2 3">DSM 10703</strain>
    </source>
</reference>
<sequence length="57" mass="6704">MFWHKKTKGFILIYTIIIGMICSFIVFVSFKIQVENRKNTLNRLKSINQSADIKIGR</sequence>
<accession>A0A1E8F1V0</accession>
<proteinExistence type="predicted"/>
<organism evidence="2 3">
    <name type="scientific">Clostridium acetireducens DSM 10703</name>
    <dbReference type="NCBI Taxonomy" id="1121290"/>
    <lineage>
        <taxon>Bacteria</taxon>
        <taxon>Bacillati</taxon>
        <taxon>Bacillota</taxon>
        <taxon>Clostridia</taxon>
        <taxon>Eubacteriales</taxon>
        <taxon>Clostridiaceae</taxon>
        <taxon>Clostridium</taxon>
    </lineage>
</organism>
<gene>
    <name evidence="2" type="ORF">CLOACE_01840</name>
</gene>
<evidence type="ECO:0000256" key="1">
    <source>
        <dbReference type="SAM" id="Phobius"/>
    </source>
</evidence>
<keyword evidence="1" id="KW-0472">Membrane</keyword>
<protein>
    <submittedName>
        <fullName evidence="2">Uncharacterized protein</fullName>
    </submittedName>
</protein>
<dbReference type="AlphaFoldDB" id="A0A1E8F1V0"/>
<feature type="transmembrane region" description="Helical" evidence="1">
    <location>
        <begin position="12"/>
        <end position="30"/>
    </location>
</feature>
<keyword evidence="3" id="KW-1185">Reference proteome</keyword>
<name>A0A1E8F1V0_9CLOT</name>
<keyword evidence="1" id="KW-0812">Transmembrane</keyword>
<keyword evidence="1" id="KW-1133">Transmembrane helix</keyword>
<dbReference type="Proteomes" id="UP000175744">
    <property type="component" value="Unassembled WGS sequence"/>
</dbReference>
<dbReference type="EMBL" id="LZFO01000002">
    <property type="protein sequence ID" value="OFI07580.1"/>
    <property type="molecule type" value="Genomic_DNA"/>
</dbReference>
<comment type="caution">
    <text evidence="2">The sequence shown here is derived from an EMBL/GenBank/DDBJ whole genome shotgun (WGS) entry which is preliminary data.</text>
</comment>
<evidence type="ECO:0000313" key="2">
    <source>
        <dbReference type="EMBL" id="OFI07580.1"/>
    </source>
</evidence>